<reference evidence="18 19" key="1">
    <citation type="journal article" date="2005" name="PLoS Biol.">
        <title>The genomes of Oryza sativa: a history of duplications.</title>
        <authorList>
            <person name="Yu J."/>
            <person name="Wang J."/>
            <person name="Lin W."/>
            <person name="Li S."/>
            <person name="Li H."/>
            <person name="Zhou J."/>
            <person name="Ni P."/>
            <person name="Dong W."/>
            <person name="Hu S."/>
            <person name="Zeng C."/>
            <person name="Zhang J."/>
            <person name="Zhang Y."/>
            <person name="Li R."/>
            <person name="Xu Z."/>
            <person name="Li S."/>
            <person name="Li X."/>
            <person name="Zheng H."/>
            <person name="Cong L."/>
            <person name="Lin L."/>
            <person name="Yin J."/>
            <person name="Geng J."/>
            <person name="Li G."/>
            <person name="Shi J."/>
            <person name="Liu J."/>
            <person name="Lv H."/>
            <person name="Li J."/>
            <person name="Wang J."/>
            <person name="Deng Y."/>
            <person name="Ran L."/>
            <person name="Shi X."/>
            <person name="Wang X."/>
            <person name="Wu Q."/>
            <person name="Li C."/>
            <person name="Ren X."/>
            <person name="Wang J."/>
            <person name="Wang X."/>
            <person name="Li D."/>
            <person name="Liu D."/>
            <person name="Zhang X."/>
            <person name="Ji Z."/>
            <person name="Zhao W."/>
            <person name="Sun Y."/>
            <person name="Zhang Z."/>
            <person name="Bao J."/>
            <person name="Han Y."/>
            <person name="Dong L."/>
            <person name="Ji J."/>
            <person name="Chen P."/>
            <person name="Wu S."/>
            <person name="Liu J."/>
            <person name="Xiao Y."/>
            <person name="Bu D."/>
            <person name="Tan J."/>
            <person name="Yang L."/>
            <person name="Ye C."/>
            <person name="Zhang J."/>
            <person name="Xu J."/>
            <person name="Zhou Y."/>
            <person name="Yu Y."/>
            <person name="Zhang B."/>
            <person name="Zhuang S."/>
            <person name="Wei H."/>
            <person name="Liu B."/>
            <person name="Lei M."/>
            <person name="Yu H."/>
            <person name="Li Y."/>
            <person name="Xu H."/>
            <person name="Wei S."/>
            <person name="He X."/>
            <person name="Fang L."/>
            <person name="Zhang Z."/>
            <person name="Zhang Y."/>
            <person name="Huang X."/>
            <person name="Su Z."/>
            <person name="Tong W."/>
            <person name="Li J."/>
            <person name="Tong Z."/>
            <person name="Li S."/>
            <person name="Ye J."/>
            <person name="Wang L."/>
            <person name="Fang L."/>
            <person name="Lei T."/>
            <person name="Chen C."/>
            <person name="Chen H."/>
            <person name="Xu Z."/>
            <person name="Li H."/>
            <person name="Huang H."/>
            <person name="Zhang F."/>
            <person name="Xu H."/>
            <person name="Li N."/>
            <person name="Zhao C."/>
            <person name="Li S."/>
            <person name="Dong L."/>
            <person name="Huang Y."/>
            <person name="Li L."/>
            <person name="Xi Y."/>
            <person name="Qi Q."/>
            <person name="Li W."/>
            <person name="Zhang B."/>
            <person name="Hu W."/>
            <person name="Zhang Y."/>
            <person name="Tian X."/>
            <person name="Jiao Y."/>
            <person name="Liang X."/>
            <person name="Jin J."/>
            <person name="Gao L."/>
            <person name="Zheng W."/>
            <person name="Hao B."/>
            <person name="Liu S."/>
            <person name="Wang W."/>
            <person name="Yuan L."/>
            <person name="Cao M."/>
            <person name="McDermott J."/>
            <person name="Samudrala R."/>
            <person name="Wang J."/>
            <person name="Wong G.K."/>
            <person name="Yang H."/>
        </authorList>
    </citation>
    <scope>NUCLEOTIDE SEQUENCE [LARGE SCALE GENOMIC DNA]</scope>
    <source>
        <strain evidence="19">cv. 93-11</strain>
    </source>
</reference>
<feature type="compositionally biased region" description="Low complexity" evidence="15">
    <location>
        <begin position="377"/>
        <end position="388"/>
    </location>
</feature>
<dbReference type="PANTHER" id="PTHR23058:SF14">
    <property type="entry name" value="PEROXISOMAL MEMBRANE PROTEIN PEX14"/>
    <property type="match status" value="1"/>
</dbReference>
<dbReference type="GO" id="GO:0005778">
    <property type="term" value="C:peroxisomal membrane"/>
    <property type="evidence" value="ECO:0007669"/>
    <property type="project" value="UniProtKB-SubCell"/>
</dbReference>
<evidence type="ECO:0000259" key="16">
    <source>
        <dbReference type="Pfam" id="PF04695"/>
    </source>
</evidence>
<sequence length="397" mass="42539">MAAQSSTPSPQDGSGGGEFSDNLVLQTPQPMREDYIQNAVNFLGHPKVKGSPVFYRRSFLEKKGLTKEEIDEAFRRVPDPQPNSTDVAAVASQQAGIANQSAGVQPYETVQAPQAINTGPIVPHAQPQLSWSRTLIGVGVFLGVGASAAVILKKLFVPRLKSWIQGAHVEGDEISGNELKSKFYEEIKAAIQDSASAFSDIAKTNQELPASKDEGPTTNSWRASQQTNAYNTSPRSDFDSGRHPFMPVPEEPSPGAFPARSYVEQQRMQRPGYGFQPQMSNDRWNPGSPLTNYHGAPPYQQYHHGSTNAIDEAPAPAPAPPAESPFQRRWVPPQPPGVVMPEAVAAIRQPRQQVAAASRPSESAAATEQPQSGDVAGGAAMANAGNGEAEQEREAAA</sequence>
<evidence type="ECO:0000256" key="2">
    <source>
        <dbReference type="ARBA" id="ARBA00005443"/>
    </source>
</evidence>
<dbReference type="GO" id="GO:1990429">
    <property type="term" value="C:peroxisomal importomer complex"/>
    <property type="evidence" value="ECO:0007669"/>
    <property type="project" value="TreeGrafter"/>
</dbReference>
<keyword evidence="6" id="KW-1133">Transmembrane helix</keyword>
<feature type="domain" description="Peroxisomal membrane protein PEX14 central plants" evidence="17">
    <location>
        <begin position="128"/>
        <end position="214"/>
    </location>
</feature>
<dbReference type="PANTHER" id="PTHR23058">
    <property type="entry name" value="PEROXISOMAL MEMBRANE PROTEIN PEX14"/>
    <property type="match status" value="1"/>
</dbReference>
<dbReference type="Proteomes" id="UP000007015">
    <property type="component" value="Chromosome 1"/>
</dbReference>
<evidence type="ECO:0000256" key="5">
    <source>
        <dbReference type="ARBA" id="ARBA00022927"/>
    </source>
</evidence>
<accession>A2WJR3</accession>
<dbReference type="GO" id="GO:0016560">
    <property type="term" value="P:protein import into peroxisome matrix, docking"/>
    <property type="evidence" value="ECO:0007669"/>
    <property type="project" value="UniProtKB-UniRule"/>
</dbReference>
<dbReference type="AlphaFoldDB" id="A2WJR3"/>
<evidence type="ECO:0000256" key="9">
    <source>
        <dbReference type="ARBA" id="ARBA00023140"/>
    </source>
</evidence>
<keyword evidence="7" id="KW-0811">Translocation</keyword>
<keyword evidence="8 14" id="KW-0472">Membrane</keyword>
<dbReference type="Gramene" id="BGIOSGA002547-TA">
    <property type="protein sequence ID" value="BGIOSGA002547-PA"/>
    <property type="gene ID" value="BGIOSGA002547"/>
</dbReference>
<proteinExistence type="inferred from homology"/>
<dbReference type="InterPro" id="IPR025655">
    <property type="entry name" value="PEX14"/>
</dbReference>
<evidence type="ECO:0000256" key="1">
    <source>
        <dbReference type="ARBA" id="ARBA00004549"/>
    </source>
</evidence>
<evidence type="ECO:0000256" key="11">
    <source>
        <dbReference type="ARBA" id="ARBA00029691"/>
    </source>
</evidence>
<evidence type="ECO:0000256" key="7">
    <source>
        <dbReference type="ARBA" id="ARBA00023010"/>
    </source>
</evidence>
<feature type="region of interest" description="Disordered" evidence="15">
    <location>
        <begin position="303"/>
        <end position="397"/>
    </location>
</feature>
<feature type="region of interest" description="Disordered" evidence="15">
    <location>
        <begin position="207"/>
        <end position="258"/>
    </location>
</feature>
<gene>
    <name evidence="18" type="ORF">OsI_00060</name>
</gene>
<protein>
    <recommendedName>
        <fullName evidence="10 14">Peroxisomal membrane protein PEX14</fullName>
    </recommendedName>
    <alternativeName>
        <fullName evidence="11 14">Peroxin-14</fullName>
    </alternativeName>
</protein>
<feature type="domain" description="Peroxisome membrane anchor protein Pex14p N-terminal" evidence="16">
    <location>
        <begin position="32"/>
        <end position="76"/>
    </location>
</feature>
<keyword evidence="4" id="KW-0812">Transmembrane</keyword>
<evidence type="ECO:0000256" key="14">
    <source>
        <dbReference type="RuleBase" id="RU367032"/>
    </source>
</evidence>
<evidence type="ECO:0000256" key="15">
    <source>
        <dbReference type="SAM" id="MobiDB-lite"/>
    </source>
</evidence>
<feature type="region of interest" description="Disordered" evidence="15">
    <location>
        <begin position="1"/>
        <end position="29"/>
    </location>
</feature>
<dbReference type="Pfam" id="PF04695">
    <property type="entry name" value="Pex14_N"/>
    <property type="match status" value="1"/>
</dbReference>
<keyword evidence="5 14" id="KW-0653">Protein transport</keyword>
<dbReference type="InterPro" id="IPR036388">
    <property type="entry name" value="WH-like_DNA-bd_sf"/>
</dbReference>
<dbReference type="FunFam" id="1.10.10.10:FF:000217">
    <property type="entry name" value="Peroxisomal membrane protein PEX14"/>
    <property type="match status" value="1"/>
</dbReference>
<evidence type="ECO:0000256" key="13">
    <source>
        <dbReference type="ARBA" id="ARBA00064754"/>
    </source>
</evidence>
<evidence type="ECO:0000313" key="18">
    <source>
        <dbReference type="EMBL" id="EAY72209.1"/>
    </source>
</evidence>
<comment type="subcellular location">
    <subcellularLocation>
        <location evidence="1">Peroxisome membrane</location>
        <topology evidence="1">Single-pass membrane protein</topology>
    </subcellularLocation>
</comment>
<evidence type="ECO:0000256" key="3">
    <source>
        <dbReference type="ARBA" id="ARBA00022448"/>
    </source>
</evidence>
<dbReference type="GO" id="GO:0005102">
    <property type="term" value="F:signaling receptor binding"/>
    <property type="evidence" value="ECO:0007669"/>
    <property type="project" value="TreeGrafter"/>
</dbReference>
<evidence type="ECO:0000256" key="10">
    <source>
        <dbReference type="ARBA" id="ARBA00029502"/>
    </source>
</evidence>
<evidence type="ECO:0000259" key="17">
    <source>
        <dbReference type="Pfam" id="PF23020"/>
    </source>
</evidence>
<dbReference type="OMA" id="EENANGP"/>
<feature type="compositionally biased region" description="Polar residues" evidence="15">
    <location>
        <begin position="216"/>
        <end position="235"/>
    </location>
</feature>
<dbReference type="EMBL" id="CM000126">
    <property type="protein sequence ID" value="EAY72209.1"/>
    <property type="molecule type" value="Genomic_DNA"/>
</dbReference>
<comment type="similarity">
    <text evidence="2 14">Belongs to the peroxin-14 family.</text>
</comment>
<keyword evidence="3 14" id="KW-0813">Transport</keyword>
<evidence type="ECO:0000256" key="6">
    <source>
        <dbReference type="ARBA" id="ARBA00022989"/>
    </source>
</evidence>
<evidence type="ECO:0000313" key="19">
    <source>
        <dbReference type="Proteomes" id="UP000007015"/>
    </source>
</evidence>
<organism evidence="18 19">
    <name type="scientific">Oryza sativa subsp. indica</name>
    <name type="common">Rice</name>
    <dbReference type="NCBI Taxonomy" id="39946"/>
    <lineage>
        <taxon>Eukaryota</taxon>
        <taxon>Viridiplantae</taxon>
        <taxon>Streptophyta</taxon>
        <taxon>Embryophyta</taxon>
        <taxon>Tracheophyta</taxon>
        <taxon>Spermatophyta</taxon>
        <taxon>Magnoliopsida</taxon>
        <taxon>Liliopsida</taxon>
        <taxon>Poales</taxon>
        <taxon>Poaceae</taxon>
        <taxon>BOP clade</taxon>
        <taxon>Oryzoideae</taxon>
        <taxon>Oryzeae</taxon>
        <taxon>Oryzinae</taxon>
        <taxon>Oryza</taxon>
        <taxon>Oryza sativa</taxon>
    </lineage>
</organism>
<dbReference type="STRING" id="39946.A2WJR3"/>
<keyword evidence="19" id="KW-1185">Reference proteome</keyword>
<dbReference type="Gene3D" id="1.10.10.10">
    <property type="entry name" value="Winged helix-like DNA-binding domain superfamily/Winged helix DNA-binding domain"/>
    <property type="match status" value="1"/>
</dbReference>
<dbReference type="Pfam" id="PF23020">
    <property type="entry name" value="PEX14-like_2nd"/>
    <property type="match status" value="1"/>
</dbReference>
<feature type="compositionally biased region" description="Polar residues" evidence="15">
    <location>
        <begin position="1"/>
        <end position="12"/>
    </location>
</feature>
<dbReference type="InterPro" id="IPR006785">
    <property type="entry name" value="Pex14_N"/>
</dbReference>
<evidence type="ECO:0000256" key="12">
    <source>
        <dbReference type="ARBA" id="ARBA00053920"/>
    </source>
</evidence>
<dbReference type="HOGENOM" id="CLU_038637_1_0_1"/>
<comment type="function">
    <text evidence="12 14">Component of the PEX13-PEX14 docking complex, a translocon channel that specifically mediates the import of peroxisomal cargo proteins bound to PEX5 receptor. The PEX13-PEX14 docking complex forms a large import pore which can be opened to a diameter of about 9 nm. Mechanistically, PEX5 receptor along with cargo proteins associates with the PEX14 subunit of the PEX13-PEX14 docking complex in the cytosol, leading to the insertion of the receptor into the organelle membrane with the concomitant translocation of the cargo into the peroxisome matrix.</text>
</comment>
<keyword evidence="9 14" id="KW-0576">Peroxisome</keyword>
<evidence type="ECO:0000256" key="8">
    <source>
        <dbReference type="ARBA" id="ARBA00023136"/>
    </source>
</evidence>
<evidence type="ECO:0000256" key="4">
    <source>
        <dbReference type="ARBA" id="ARBA00022692"/>
    </source>
</evidence>
<name>A2WJR3_ORYSI</name>
<feature type="compositionally biased region" description="Low complexity" evidence="15">
    <location>
        <begin position="355"/>
        <end position="366"/>
    </location>
</feature>
<comment type="subunit">
    <text evidence="13">Interacts with PEX13; forming the PEX13-PEX14 docking complex. Interacts with PEX5 (via WxxxF/Y motifs).</text>
</comment>
<dbReference type="InterPro" id="IPR054154">
    <property type="entry name" value="PEX14-like_M_plants"/>
</dbReference>